<comment type="caution">
    <text evidence="2">The sequence shown here is derived from an EMBL/GenBank/DDBJ whole genome shotgun (WGS) entry which is preliminary data.</text>
</comment>
<evidence type="ECO:0000313" key="2">
    <source>
        <dbReference type="EMBL" id="RDB15493.1"/>
    </source>
</evidence>
<evidence type="ECO:0000313" key="3">
    <source>
        <dbReference type="Proteomes" id="UP000076154"/>
    </source>
</evidence>
<organism evidence="2 3">
    <name type="scientific">Hypsizygus marmoreus</name>
    <name type="common">White beech mushroom</name>
    <name type="synonym">Agaricus marmoreus</name>
    <dbReference type="NCBI Taxonomy" id="39966"/>
    <lineage>
        <taxon>Eukaryota</taxon>
        <taxon>Fungi</taxon>
        <taxon>Dikarya</taxon>
        <taxon>Basidiomycota</taxon>
        <taxon>Agaricomycotina</taxon>
        <taxon>Agaricomycetes</taxon>
        <taxon>Agaricomycetidae</taxon>
        <taxon>Agaricales</taxon>
        <taxon>Tricholomatineae</taxon>
        <taxon>Lyophyllaceae</taxon>
        <taxon>Hypsizygus</taxon>
    </lineage>
</organism>
<dbReference type="AlphaFoldDB" id="A0A369J708"/>
<accession>A0A369J708</accession>
<sequence>MHPPPPPADDRRTPREWYQNVPTGPRTDRSKGGPPTPSASSSTPATPTHQLATNVLPKPTNPFVPRMTDNDLTAIRSRYLGVDKKKRKIRKMNNRKFVFDWDAQDDTFAEDWPVAVGD</sequence>
<feature type="compositionally biased region" description="Low complexity" evidence="1">
    <location>
        <begin position="38"/>
        <end position="48"/>
    </location>
</feature>
<dbReference type="EMBL" id="LUEZ02000158">
    <property type="protein sequence ID" value="RDB15493.1"/>
    <property type="molecule type" value="Genomic_DNA"/>
</dbReference>
<evidence type="ECO:0000256" key="1">
    <source>
        <dbReference type="SAM" id="MobiDB-lite"/>
    </source>
</evidence>
<name>A0A369J708_HYPMA</name>
<proteinExistence type="predicted"/>
<protein>
    <submittedName>
        <fullName evidence="2">Uncharacterized protein</fullName>
    </submittedName>
</protein>
<feature type="region of interest" description="Disordered" evidence="1">
    <location>
        <begin position="1"/>
        <end position="68"/>
    </location>
</feature>
<dbReference type="Proteomes" id="UP000076154">
    <property type="component" value="Unassembled WGS sequence"/>
</dbReference>
<dbReference type="OrthoDB" id="3269041at2759"/>
<dbReference type="STRING" id="39966.A0A369J708"/>
<reference evidence="2" key="1">
    <citation type="submission" date="2018-04" db="EMBL/GenBank/DDBJ databases">
        <title>Whole genome sequencing of Hypsizygus marmoreus.</title>
        <authorList>
            <person name="Choi I.-G."/>
            <person name="Min B."/>
            <person name="Kim J.-G."/>
            <person name="Kim S."/>
            <person name="Oh Y.-L."/>
            <person name="Kong W.-S."/>
            <person name="Park H."/>
            <person name="Jeong J."/>
            <person name="Song E.-S."/>
        </authorList>
    </citation>
    <scope>NUCLEOTIDE SEQUENCE [LARGE SCALE GENOMIC DNA]</scope>
    <source>
        <strain evidence="2">51987-8</strain>
    </source>
</reference>
<dbReference type="InParanoid" id="A0A369J708"/>
<gene>
    <name evidence="2" type="ORF">Hypma_004229</name>
</gene>
<keyword evidence="3" id="KW-1185">Reference proteome</keyword>